<dbReference type="InterPro" id="IPR003356">
    <property type="entry name" value="DNA_methylase_A-5"/>
</dbReference>
<dbReference type="PANTHER" id="PTHR42933">
    <property type="entry name" value="SLR6095 PROTEIN"/>
    <property type="match status" value="1"/>
</dbReference>
<evidence type="ECO:0000256" key="3">
    <source>
        <dbReference type="ARBA" id="ARBA00022603"/>
    </source>
</evidence>
<keyword evidence="5" id="KW-0949">S-adenosyl-L-methionine</keyword>
<dbReference type="InterPro" id="IPR051537">
    <property type="entry name" value="DNA_Adenine_Mtase"/>
</dbReference>
<evidence type="ECO:0000256" key="4">
    <source>
        <dbReference type="ARBA" id="ARBA00022679"/>
    </source>
</evidence>
<protein>
    <recommendedName>
        <fullName evidence="2">site-specific DNA-methyltransferase (adenine-specific)</fullName>
        <ecNumber evidence="2">2.1.1.72</ecNumber>
    </recommendedName>
</protein>
<reference evidence="10 11" key="1">
    <citation type="submission" date="2023-11" db="EMBL/GenBank/DDBJ databases">
        <title>MicrobeMod: A computational toolkit for identifying prokaryotic methylation and restriction-modification with nanopore sequencing.</title>
        <authorList>
            <person name="Crits-Christoph A."/>
            <person name="Kang S.C."/>
            <person name="Lee H."/>
            <person name="Ostrov N."/>
        </authorList>
    </citation>
    <scope>NUCLEOTIDE SEQUENCE [LARGE SCALE GENOMIC DNA]</scope>
    <source>
        <strain evidence="10 11">ATCC BAA-2732</strain>
    </source>
</reference>
<dbReference type="PANTHER" id="PTHR42933:SF1">
    <property type="entry name" value="SITE-SPECIFIC DNA-METHYLTRANSFERASE (ADENINE-SPECIFIC)"/>
    <property type="match status" value="1"/>
</dbReference>
<name>A0ABU4QGU4_9GAMM</name>
<dbReference type="PRINTS" id="PR00507">
    <property type="entry name" value="N12N6MTFRASE"/>
</dbReference>
<organism evidence="10 11">
    <name type="scientific">Shewanella indica</name>
    <dbReference type="NCBI Taxonomy" id="768528"/>
    <lineage>
        <taxon>Bacteria</taxon>
        <taxon>Pseudomonadati</taxon>
        <taxon>Pseudomonadota</taxon>
        <taxon>Gammaproteobacteria</taxon>
        <taxon>Alteromonadales</taxon>
        <taxon>Shewanellaceae</taxon>
        <taxon>Shewanella</taxon>
    </lineage>
</organism>
<dbReference type="GO" id="GO:0032259">
    <property type="term" value="P:methylation"/>
    <property type="evidence" value="ECO:0007669"/>
    <property type="project" value="UniProtKB-KW"/>
</dbReference>
<comment type="caution">
    <text evidence="10">The sequence shown here is derived from an EMBL/GenBank/DDBJ whole genome shotgun (WGS) entry which is preliminary data.</text>
</comment>
<keyword evidence="6" id="KW-0680">Restriction system</keyword>
<keyword evidence="4" id="KW-0808">Transferase</keyword>
<evidence type="ECO:0000256" key="5">
    <source>
        <dbReference type="ARBA" id="ARBA00022691"/>
    </source>
</evidence>
<evidence type="ECO:0000256" key="1">
    <source>
        <dbReference type="ARBA" id="ARBA00006594"/>
    </source>
</evidence>
<keyword evidence="11" id="KW-1185">Reference proteome</keyword>
<feature type="domain" description="DNA methylase adenine-specific" evidence="8">
    <location>
        <begin position="69"/>
        <end position="193"/>
    </location>
</feature>
<evidence type="ECO:0000256" key="7">
    <source>
        <dbReference type="ARBA" id="ARBA00047942"/>
    </source>
</evidence>
<dbReference type="Proteomes" id="UP001272773">
    <property type="component" value="Unassembled WGS sequence"/>
</dbReference>
<evidence type="ECO:0000259" key="8">
    <source>
        <dbReference type="Pfam" id="PF02384"/>
    </source>
</evidence>
<dbReference type="EMBL" id="JAWXXR010000002">
    <property type="protein sequence ID" value="MDX6018645.1"/>
    <property type="molecule type" value="Genomic_DNA"/>
</dbReference>
<dbReference type="SUPFAM" id="SSF53335">
    <property type="entry name" value="S-adenosyl-L-methionine-dependent methyltransferases"/>
    <property type="match status" value="1"/>
</dbReference>
<evidence type="ECO:0000256" key="6">
    <source>
        <dbReference type="ARBA" id="ARBA00022747"/>
    </source>
</evidence>
<evidence type="ECO:0000256" key="2">
    <source>
        <dbReference type="ARBA" id="ARBA00011900"/>
    </source>
</evidence>
<dbReference type="GeneID" id="88625934"/>
<evidence type="ECO:0000313" key="10">
    <source>
        <dbReference type="EMBL" id="MDX6018645.1"/>
    </source>
</evidence>
<dbReference type="EMBL" id="JAWXXR010000001">
    <property type="protein sequence ID" value="MDX6018628.1"/>
    <property type="molecule type" value="Genomic_DNA"/>
</dbReference>
<dbReference type="Pfam" id="PF02384">
    <property type="entry name" value="N6_Mtase"/>
    <property type="match status" value="1"/>
</dbReference>
<comment type="similarity">
    <text evidence="1">Belongs to the N(4)/N(6)-methyltransferase family.</text>
</comment>
<dbReference type="EC" id="2.1.1.72" evidence="2"/>
<comment type="catalytic activity">
    <reaction evidence="7">
        <text>a 2'-deoxyadenosine in DNA + S-adenosyl-L-methionine = an N(6)-methyl-2'-deoxyadenosine in DNA + S-adenosyl-L-homocysteine + H(+)</text>
        <dbReference type="Rhea" id="RHEA:15197"/>
        <dbReference type="Rhea" id="RHEA-COMP:12418"/>
        <dbReference type="Rhea" id="RHEA-COMP:12419"/>
        <dbReference type="ChEBI" id="CHEBI:15378"/>
        <dbReference type="ChEBI" id="CHEBI:57856"/>
        <dbReference type="ChEBI" id="CHEBI:59789"/>
        <dbReference type="ChEBI" id="CHEBI:90615"/>
        <dbReference type="ChEBI" id="CHEBI:90616"/>
        <dbReference type="EC" id="2.1.1.72"/>
    </reaction>
</comment>
<accession>A0ABU4QGU4</accession>
<proteinExistence type="inferred from homology"/>
<keyword evidence="3 10" id="KW-0489">Methyltransferase</keyword>
<dbReference type="Gene3D" id="3.40.50.150">
    <property type="entry name" value="Vaccinia Virus protein VP39"/>
    <property type="match status" value="1"/>
</dbReference>
<gene>
    <name evidence="9" type="ORF">SIL79_20375</name>
    <name evidence="10" type="ORF">SIL79_20460</name>
</gene>
<evidence type="ECO:0000313" key="11">
    <source>
        <dbReference type="Proteomes" id="UP001272773"/>
    </source>
</evidence>
<dbReference type="RefSeq" id="WP_319619951.1">
    <property type="nucleotide sequence ID" value="NZ_JAWXXR010000001.1"/>
</dbReference>
<dbReference type="InterPro" id="IPR029063">
    <property type="entry name" value="SAM-dependent_MTases_sf"/>
</dbReference>
<dbReference type="GO" id="GO:0008168">
    <property type="term" value="F:methyltransferase activity"/>
    <property type="evidence" value="ECO:0007669"/>
    <property type="project" value="UniProtKB-KW"/>
</dbReference>
<evidence type="ECO:0000313" key="9">
    <source>
        <dbReference type="EMBL" id="MDX6018628.1"/>
    </source>
</evidence>
<sequence length="240" mass="26100">MDVLTKELIRLHGKEGLRAEQWFDLMIDDVMAGFGLKLTEIPADAVREVLFNLSGLYAKEAIAAAPFTDILGPVHMELVSRYHQKGTGQFFTPGEICQLLARLNMGNSPLPSDRLTRICDPAVGAGGLMLAAANHICETHGPEALKLVSFTGVDIDRRCARMFPCQMLSTLFLNQIQLGELVSYHGNTLGDPSGWSTYCNYSRADLPMPVAPADQPEVKASVAASIAIGGKPVREQMPLF</sequence>